<name>A0AAP4B9J4_9FIRM</name>
<dbReference type="Proteomes" id="UP001300383">
    <property type="component" value="Unassembled WGS sequence"/>
</dbReference>
<gene>
    <name evidence="1" type="ORF">QJ036_04435</name>
</gene>
<comment type="caution">
    <text evidence="1">The sequence shown here is derived from an EMBL/GenBank/DDBJ whole genome shotgun (WGS) entry which is preliminary data.</text>
</comment>
<dbReference type="EMBL" id="JASGBQ010000004">
    <property type="protein sequence ID" value="MDI9241727.1"/>
    <property type="molecule type" value="Genomic_DNA"/>
</dbReference>
<reference evidence="1 2" key="1">
    <citation type="submission" date="2023-05" db="EMBL/GenBank/DDBJ databases">
        <title>[ruminococcus] sp. nov., isolated from a pig farm feces dump.</title>
        <authorList>
            <person name="Chang Y.-H."/>
        </authorList>
    </citation>
    <scope>NUCLEOTIDE SEQUENCE [LARGE SCALE GENOMIC DNA]</scope>
    <source>
        <strain evidence="1 2">YH-rum2234</strain>
    </source>
</reference>
<dbReference type="Gene3D" id="3.30.420.40">
    <property type="match status" value="1"/>
</dbReference>
<evidence type="ECO:0000313" key="1">
    <source>
        <dbReference type="EMBL" id="MDI9241727.1"/>
    </source>
</evidence>
<accession>A0AAP4B9J4</accession>
<keyword evidence="2" id="KW-1185">Reference proteome</keyword>
<dbReference type="SUPFAM" id="SSF53067">
    <property type="entry name" value="Actin-like ATPase domain"/>
    <property type="match status" value="1"/>
</dbReference>
<dbReference type="RefSeq" id="WP_283230237.1">
    <property type="nucleotide sequence ID" value="NZ_JASGBQ010000004.1"/>
</dbReference>
<sequence length="118" mass="13071">MVKTHKIYLSQHNCSEGAVLALRHNYELVKGSGCKMTPPLLLCEGGAKSPFGDAISAGVGVGVFKDYQVAKDWAKVGANHTPNMENKAVYDKMFPLYLKLYEQLRDCYPQLAELTGYK</sequence>
<dbReference type="AlphaFoldDB" id="A0AAP4B9J4"/>
<protein>
    <recommendedName>
        <fullName evidence="3">Carbohydrate kinase FGGY C-terminal domain-containing protein</fullName>
    </recommendedName>
</protein>
<evidence type="ECO:0008006" key="3">
    <source>
        <dbReference type="Google" id="ProtNLM"/>
    </source>
</evidence>
<evidence type="ECO:0000313" key="2">
    <source>
        <dbReference type="Proteomes" id="UP001300383"/>
    </source>
</evidence>
<organism evidence="1 2">
    <name type="scientific">Fusibacillus kribbianus</name>
    <dbReference type="NCBI Taxonomy" id="3044208"/>
    <lineage>
        <taxon>Bacteria</taxon>
        <taxon>Bacillati</taxon>
        <taxon>Bacillota</taxon>
        <taxon>Clostridia</taxon>
        <taxon>Lachnospirales</taxon>
        <taxon>Lachnospiraceae</taxon>
        <taxon>Fusibacillus</taxon>
    </lineage>
</organism>
<proteinExistence type="predicted"/>
<dbReference type="InterPro" id="IPR043129">
    <property type="entry name" value="ATPase_NBD"/>
</dbReference>